<accession>A0A6M3XG50</accession>
<name>A0A6M3XG50_9ZZZZ</name>
<evidence type="ECO:0000313" key="1">
    <source>
        <dbReference type="EMBL" id="QJH96758.1"/>
    </source>
</evidence>
<protein>
    <submittedName>
        <fullName evidence="1">Uncharacterized protein</fullName>
    </submittedName>
</protein>
<reference evidence="1" key="1">
    <citation type="submission" date="2020-03" db="EMBL/GenBank/DDBJ databases">
        <title>The deep terrestrial virosphere.</title>
        <authorList>
            <person name="Holmfeldt K."/>
            <person name="Nilsson E."/>
            <person name="Simone D."/>
            <person name="Lopez-Fernandez M."/>
            <person name="Wu X."/>
            <person name="de Brujin I."/>
            <person name="Lundin D."/>
            <person name="Andersson A."/>
            <person name="Bertilsson S."/>
            <person name="Dopson M."/>
        </authorList>
    </citation>
    <scope>NUCLEOTIDE SEQUENCE</scope>
    <source>
        <strain evidence="1">TM448B00801</strain>
    </source>
</reference>
<sequence>MSEVFFMPYALAAMAGLVDAGFELVITTNQARALSLGASAEELADVHRRGVKGWIAACGIPVAAHMIWYDGEGGILGAKPNLIGSVENRIGSIDRPRSWVVEPVRHSTFDPEGCRVLLVGDKCILQGLFQAANYILDCEDEAV</sequence>
<organism evidence="1">
    <name type="scientific">viral metagenome</name>
    <dbReference type="NCBI Taxonomy" id="1070528"/>
    <lineage>
        <taxon>unclassified sequences</taxon>
        <taxon>metagenomes</taxon>
        <taxon>organismal metagenomes</taxon>
    </lineage>
</organism>
<dbReference type="AlphaFoldDB" id="A0A6M3XG50"/>
<dbReference type="EMBL" id="MT144661">
    <property type="protein sequence ID" value="QJH96758.1"/>
    <property type="molecule type" value="Genomic_DNA"/>
</dbReference>
<gene>
    <name evidence="1" type="ORF">TM448B00801_0016</name>
</gene>
<proteinExistence type="predicted"/>